<gene>
    <name evidence="3" type="ORF">GCM10010994_01640</name>
</gene>
<keyword evidence="1" id="KW-1133">Transmembrane helix</keyword>
<evidence type="ECO:0000256" key="1">
    <source>
        <dbReference type="SAM" id="Phobius"/>
    </source>
</evidence>
<evidence type="ECO:0000259" key="2">
    <source>
        <dbReference type="Pfam" id="PF09335"/>
    </source>
</evidence>
<keyword evidence="1" id="KW-0812">Transmembrane</keyword>
<accession>A0A916X6S1</accession>
<feature type="domain" description="VTT" evidence="2">
    <location>
        <begin position="52"/>
        <end position="156"/>
    </location>
</feature>
<feature type="transmembrane region" description="Helical" evidence="1">
    <location>
        <begin position="53"/>
        <end position="78"/>
    </location>
</feature>
<organism evidence="3 4">
    <name type="scientific">Chelatococcus reniformis</name>
    <dbReference type="NCBI Taxonomy" id="1494448"/>
    <lineage>
        <taxon>Bacteria</taxon>
        <taxon>Pseudomonadati</taxon>
        <taxon>Pseudomonadota</taxon>
        <taxon>Alphaproteobacteria</taxon>
        <taxon>Hyphomicrobiales</taxon>
        <taxon>Chelatococcaceae</taxon>
        <taxon>Chelatococcus</taxon>
    </lineage>
</organism>
<evidence type="ECO:0000313" key="3">
    <source>
        <dbReference type="EMBL" id="GGC46159.1"/>
    </source>
</evidence>
<reference evidence="3" key="1">
    <citation type="journal article" date="2014" name="Int. J. Syst. Evol. Microbiol.">
        <title>Complete genome sequence of Corynebacterium casei LMG S-19264T (=DSM 44701T), isolated from a smear-ripened cheese.</title>
        <authorList>
            <consortium name="US DOE Joint Genome Institute (JGI-PGF)"/>
            <person name="Walter F."/>
            <person name="Albersmeier A."/>
            <person name="Kalinowski J."/>
            <person name="Ruckert C."/>
        </authorList>
    </citation>
    <scope>NUCLEOTIDE SEQUENCE</scope>
    <source>
        <strain evidence="3">CGMCC 1.12919</strain>
    </source>
</reference>
<dbReference type="RefSeq" id="WP_188607236.1">
    <property type="nucleotide sequence ID" value="NZ_BMGG01000001.1"/>
</dbReference>
<dbReference type="PANTHER" id="PTHR42709:SF11">
    <property type="entry name" value="DEDA FAMILY PROTEIN"/>
    <property type="match status" value="1"/>
</dbReference>
<keyword evidence="1" id="KW-0472">Membrane</keyword>
<keyword evidence="4" id="KW-1185">Reference proteome</keyword>
<dbReference type="InterPro" id="IPR032816">
    <property type="entry name" value="VTT_dom"/>
</dbReference>
<name>A0A916X6S1_9HYPH</name>
<evidence type="ECO:0000313" key="4">
    <source>
        <dbReference type="Proteomes" id="UP000637002"/>
    </source>
</evidence>
<dbReference type="Pfam" id="PF09335">
    <property type="entry name" value="VTT_dom"/>
    <property type="match status" value="1"/>
</dbReference>
<dbReference type="EMBL" id="BMGG01000001">
    <property type="protein sequence ID" value="GGC46159.1"/>
    <property type="molecule type" value="Genomic_DNA"/>
</dbReference>
<sequence length="193" mass="21215">MFRRLYDWTLSLAGRPGATWALGAVSFAESSFFPIPPDVLLVPMSLSRPDKAWFYAGVCTVASVLGGLLGYAIGALLFDSLGHWLIRAYGLSDGLEAFRHSYAEYGHWIILIKGVTPIPYKLVTIASGFAGYSLFWFVVLSVITRGIRFAILAGAMHYFAEPIRRVMERHFGLVMGLVLGFVVIGFGLAKLAF</sequence>
<proteinExistence type="predicted"/>
<dbReference type="GO" id="GO:0005886">
    <property type="term" value="C:plasma membrane"/>
    <property type="evidence" value="ECO:0007669"/>
    <property type="project" value="TreeGrafter"/>
</dbReference>
<dbReference type="Proteomes" id="UP000637002">
    <property type="component" value="Unassembled WGS sequence"/>
</dbReference>
<dbReference type="InterPro" id="IPR051311">
    <property type="entry name" value="DedA_domain"/>
</dbReference>
<feature type="transmembrane region" description="Helical" evidence="1">
    <location>
        <begin position="171"/>
        <end position="192"/>
    </location>
</feature>
<dbReference type="PANTHER" id="PTHR42709">
    <property type="entry name" value="ALKALINE PHOSPHATASE LIKE PROTEIN"/>
    <property type="match status" value="1"/>
</dbReference>
<reference evidence="3" key="2">
    <citation type="submission" date="2020-09" db="EMBL/GenBank/DDBJ databases">
        <authorList>
            <person name="Sun Q."/>
            <person name="Zhou Y."/>
        </authorList>
    </citation>
    <scope>NUCLEOTIDE SEQUENCE</scope>
    <source>
        <strain evidence="3">CGMCC 1.12919</strain>
    </source>
</reference>
<protein>
    <submittedName>
        <fullName evidence="3">Cytochrome b561</fullName>
    </submittedName>
</protein>
<dbReference type="AlphaFoldDB" id="A0A916X6S1"/>
<comment type="caution">
    <text evidence="3">The sequence shown here is derived from an EMBL/GenBank/DDBJ whole genome shotgun (WGS) entry which is preliminary data.</text>
</comment>